<evidence type="ECO:0000256" key="12">
    <source>
        <dbReference type="ARBA" id="ARBA00023242"/>
    </source>
</evidence>
<proteinExistence type="inferred from homology"/>
<keyword evidence="5 13" id="KW-0812">Transmembrane</keyword>
<evidence type="ECO:0000256" key="5">
    <source>
        <dbReference type="ARBA" id="ARBA00022692"/>
    </source>
</evidence>
<evidence type="ECO:0000256" key="8">
    <source>
        <dbReference type="ARBA" id="ARBA00022989"/>
    </source>
</evidence>
<dbReference type="EMBL" id="KV875099">
    <property type="protein sequence ID" value="OIW27235.1"/>
    <property type="molecule type" value="Genomic_DNA"/>
</dbReference>
<gene>
    <name evidence="14" type="ORF">CONLIGDRAFT_419045</name>
</gene>
<comment type="similarity">
    <text evidence="3">Belongs to the NDC1 family.</text>
</comment>
<evidence type="ECO:0000256" key="6">
    <source>
        <dbReference type="ARBA" id="ARBA00022816"/>
    </source>
</evidence>
<comment type="subcellular location">
    <subcellularLocation>
        <location evidence="1">Nucleus membrane</location>
        <topology evidence="1">Multi-pass membrane protein</topology>
    </subcellularLocation>
    <subcellularLocation>
        <location evidence="2">Nucleus</location>
        <location evidence="2">Nuclear pore complex</location>
    </subcellularLocation>
</comment>
<dbReference type="GO" id="GO:0051028">
    <property type="term" value="P:mRNA transport"/>
    <property type="evidence" value="ECO:0007669"/>
    <property type="project" value="UniProtKB-KW"/>
</dbReference>
<keyword evidence="4" id="KW-0813">Transport</keyword>
<evidence type="ECO:0000256" key="2">
    <source>
        <dbReference type="ARBA" id="ARBA00004567"/>
    </source>
</evidence>
<evidence type="ECO:0000256" key="3">
    <source>
        <dbReference type="ARBA" id="ARBA00005760"/>
    </source>
</evidence>
<evidence type="ECO:0000313" key="14">
    <source>
        <dbReference type="EMBL" id="OIW27235.1"/>
    </source>
</evidence>
<keyword evidence="7" id="KW-0653">Protein transport</keyword>
<name>A0A1J7IIV9_9PEZI</name>
<dbReference type="OrthoDB" id="67850at2759"/>
<feature type="transmembrane region" description="Helical" evidence="13">
    <location>
        <begin position="29"/>
        <end position="51"/>
    </location>
</feature>
<dbReference type="InParanoid" id="A0A1J7IIV9"/>
<dbReference type="Pfam" id="PF09531">
    <property type="entry name" value="Ndc1_Nup"/>
    <property type="match status" value="1"/>
</dbReference>
<dbReference type="GO" id="GO:0015031">
    <property type="term" value="P:protein transport"/>
    <property type="evidence" value="ECO:0007669"/>
    <property type="project" value="UniProtKB-KW"/>
</dbReference>
<feature type="transmembrane region" description="Helical" evidence="13">
    <location>
        <begin position="259"/>
        <end position="288"/>
    </location>
</feature>
<evidence type="ECO:0000256" key="9">
    <source>
        <dbReference type="ARBA" id="ARBA00023010"/>
    </source>
</evidence>
<reference evidence="14 15" key="1">
    <citation type="submission" date="2016-10" db="EMBL/GenBank/DDBJ databases">
        <title>Draft genome sequence of Coniochaeta ligniaria NRRL30616, a lignocellulolytic fungus for bioabatement of inhibitors in plant biomass hydrolysates.</title>
        <authorList>
            <consortium name="DOE Joint Genome Institute"/>
            <person name="Jimenez D.J."/>
            <person name="Hector R.E."/>
            <person name="Riley R."/>
            <person name="Sun H."/>
            <person name="Grigoriev I.V."/>
            <person name="Van Elsas J.D."/>
            <person name="Nichols N.N."/>
        </authorList>
    </citation>
    <scope>NUCLEOTIDE SEQUENCE [LARGE SCALE GENOMIC DNA]</scope>
    <source>
        <strain evidence="14 15">NRRL 30616</strain>
    </source>
</reference>
<keyword evidence="6" id="KW-0509">mRNA transport</keyword>
<dbReference type="STRING" id="1408157.A0A1J7IIV9"/>
<dbReference type="AlphaFoldDB" id="A0A1J7IIV9"/>
<feature type="transmembrane region" description="Helical" evidence="13">
    <location>
        <begin position="148"/>
        <end position="168"/>
    </location>
</feature>
<keyword evidence="11 13" id="KW-0472">Membrane</keyword>
<keyword evidence="8 13" id="KW-1133">Transmembrane helix</keyword>
<keyword evidence="10" id="KW-0906">Nuclear pore complex</keyword>
<sequence length="629" mass="70949">MPPATVRRAPYKDFLQPALHRRFSTTASILLAIAYLQAIFFGLPGSVFWSWFPIGPAGIRTLFLSLCGLSVIVLRIAQYHVGARTSNSGFQSFTQNVLQIQTLEALFTYVFSGWLFSQIWLWSCGPDSGLSWITYFSGDRARLNEKPLFFTCYFITLGIAEAMLHLFYDNDRLSLGIVKPKNGEKQTGDSVSQLKEFWVQSPHLFLVSGVRAAVAVPLSMLVYPIFFRSLVWRTTLLFLRPFYNLPKTNMLPNGWGFSWFVLLKCAMAGFMLSIVWVAGNAAFSIFLVREPLKHGKPLTSESKDPNGSLLNGLKNKKLSIKCFAMWELAFIARDYEVRRKAIYEDIDRKDGPMWSQVYAICLDVIRSMEARIDNYGKTPAPVQSTALSTVDEKRRTTAPLRQDPILQSTPQKKSFRNEVEKVVGQVATAPGQPSQLSPLAKKAMATAKGKLLELQKEATGTDDTQSLIQDLALKVLRTPLGWPFRQEFNRRLNAVVLGTPYGEPSLYINAINALSLLAVHSLKEDKYGNVQRDVATIIRTFTTVTSKLETFKNSFPVHWTDVEKNKTSAEVDAILEALREGLKQLVQAFGPYARDLRLSLTDMRLAKEAARIEKDGQLVQRDEEMREIR</sequence>
<accession>A0A1J7IIV9</accession>
<evidence type="ECO:0000256" key="11">
    <source>
        <dbReference type="ARBA" id="ARBA00023136"/>
    </source>
</evidence>
<dbReference type="GO" id="GO:0006999">
    <property type="term" value="P:nuclear pore organization"/>
    <property type="evidence" value="ECO:0007669"/>
    <property type="project" value="TreeGrafter"/>
</dbReference>
<dbReference type="GO" id="GO:0070631">
    <property type="term" value="P:spindle pole body localization"/>
    <property type="evidence" value="ECO:0007669"/>
    <property type="project" value="TreeGrafter"/>
</dbReference>
<organism evidence="14 15">
    <name type="scientific">Coniochaeta ligniaria NRRL 30616</name>
    <dbReference type="NCBI Taxonomy" id="1408157"/>
    <lineage>
        <taxon>Eukaryota</taxon>
        <taxon>Fungi</taxon>
        <taxon>Dikarya</taxon>
        <taxon>Ascomycota</taxon>
        <taxon>Pezizomycotina</taxon>
        <taxon>Sordariomycetes</taxon>
        <taxon>Sordariomycetidae</taxon>
        <taxon>Coniochaetales</taxon>
        <taxon>Coniochaetaceae</taxon>
        <taxon>Coniochaeta</taxon>
    </lineage>
</organism>
<evidence type="ECO:0000256" key="7">
    <source>
        <dbReference type="ARBA" id="ARBA00022927"/>
    </source>
</evidence>
<keyword evidence="12" id="KW-0539">Nucleus</keyword>
<dbReference type="GO" id="GO:0106166">
    <property type="term" value="F:spindle pole body-nuclear membrane anchor activity"/>
    <property type="evidence" value="ECO:0007669"/>
    <property type="project" value="TreeGrafter"/>
</dbReference>
<dbReference type="PANTHER" id="PTHR13269">
    <property type="entry name" value="NUCLEOPORIN NDC1"/>
    <property type="match status" value="1"/>
</dbReference>
<evidence type="ECO:0008006" key="16">
    <source>
        <dbReference type="Google" id="ProtNLM"/>
    </source>
</evidence>
<evidence type="ECO:0000256" key="13">
    <source>
        <dbReference type="SAM" id="Phobius"/>
    </source>
</evidence>
<evidence type="ECO:0000256" key="10">
    <source>
        <dbReference type="ARBA" id="ARBA00023132"/>
    </source>
</evidence>
<feature type="transmembrane region" description="Helical" evidence="13">
    <location>
        <begin position="57"/>
        <end position="77"/>
    </location>
</feature>
<dbReference type="GO" id="GO:0005816">
    <property type="term" value="C:spindle pole body"/>
    <property type="evidence" value="ECO:0007669"/>
    <property type="project" value="TreeGrafter"/>
</dbReference>
<dbReference type="GO" id="GO:0031965">
    <property type="term" value="C:nuclear membrane"/>
    <property type="evidence" value="ECO:0007669"/>
    <property type="project" value="UniProtKB-SubCell"/>
</dbReference>
<evidence type="ECO:0000256" key="1">
    <source>
        <dbReference type="ARBA" id="ARBA00004232"/>
    </source>
</evidence>
<dbReference type="Proteomes" id="UP000182658">
    <property type="component" value="Unassembled WGS sequence"/>
</dbReference>
<keyword evidence="15" id="KW-1185">Reference proteome</keyword>
<dbReference type="GO" id="GO:0070762">
    <property type="term" value="C:nuclear pore transmembrane ring"/>
    <property type="evidence" value="ECO:0007669"/>
    <property type="project" value="TreeGrafter"/>
</dbReference>
<dbReference type="PANTHER" id="PTHR13269:SF6">
    <property type="entry name" value="NUCLEOPORIN NDC1"/>
    <property type="match status" value="1"/>
</dbReference>
<evidence type="ECO:0000256" key="4">
    <source>
        <dbReference type="ARBA" id="ARBA00022448"/>
    </source>
</evidence>
<feature type="transmembrane region" description="Helical" evidence="13">
    <location>
        <begin position="204"/>
        <end position="226"/>
    </location>
</feature>
<protein>
    <recommendedName>
        <fullName evidence="16">Nucleoporin protein Ndc1-Nup</fullName>
    </recommendedName>
</protein>
<evidence type="ECO:0000313" key="15">
    <source>
        <dbReference type="Proteomes" id="UP000182658"/>
    </source>
</evidence>
<keyword evidence="9" id="KW-0811">Translocation</keyword>
<dbReference type="InterPro" id="IPR019049">
    <property type="entry name" value="Nucleoporin_prot_Ndc1/Nup"/>
</dbReference>